<comment type="caution">
    <text evidence="1">The sequence shown here is derived from an EMBL/GenBank/DDBJ whole genome shotgun (WGS) entry which is preliminary data.</text>
</comment>
<dbReference type="AlphaFoldDB" id="A0A552FB70"/>
<organism evidence="1 2">
    <name type="scientific">Microcystis aeruginosa Ma_QC_Ca_00000000_S207</name>
    <dbReference type="NCBI Taxonomy" id="2486251"/>
    <lineage>
        <taxon>Bacteria</taxon>
        <taxon>Bacillati</taxon>
        <taxon>Cyanobacteriota</taxon>
        <taxon>Cyanophyceae</taxon>
        <taxon>Oscillatoriophycideae</taxon>
        <taxon>Chroococcales</taxon>
        <taxon>Microcystaceae</taxon>
        <taxon>Microcystis</taxon>
    </lineage>
</organism>
<reference evidence="1 2" key="1">
    <citation type="submission" date="2019-01" db="EMBL/GenBank/DDBJ databases">
        <title>Coherence of Microcystis species and biogeography revealed through population genomics.</title>
        <authorList>
            <person name="Perez-Carrascal O.M."/>
            <person name="Terrat Y."/>
            <person name="Giani A."/>
            <person name="Fortin N."/>
            <person name="Tromas N."/>
            <person name="Shapiro B.J."/>
        </authorList>
    </citation>
    <scope>NUCLEOTIDE SEQUENCE [LARGE SCALE GENOMIC DNA]</scope>
    <source>
        <strain evidence="1">Ma_QC_Ca_00000000_S207</strain>
    </source>
</reference>
<dbReference type="Proteomes" id="UP000320293">
    <property type="component" value="Unassembled WGS sequence"/>
</dbReference>
<gene>
    <name evidence="1" type="ORF">EWV91_17385</name>
</gene>
<sequence>MVELTDSQIDQEIGKIVRRWVSTFYVLLIAEKMPDTRNTKSPSKQLLEIAKIGLEKAIETDETTATNWLNEQLEALSID</sequence>
<protein>
    <submittedName>
        <fullName evidence="1">Uncharacterized protein</fullName>
    </submittedName>
</protein>
<evidence type="ECO:0000313" key="2">
    <source>
        <dbReference type="Proteomes" id="UP000320293"/>
    </source>
</evidence>
<proteinExistence type="predicted"/>
<dbReference type="EMBL" id="SFBF01000324">
    <property type="protein sequence ID" value="TRU43964.1"/>
    <property type="molecule type" value="Genomic_DNA"/>
</dbReference>
<evidence type="ECO:0000313" key="1">
    <source>
        <dbReference type="EMBL" id="TRU43964.1"/>
    </source>
</evidence>
<name>A0A552FB70_MICAE</name>
<accession>A0A552FB70</accession>